<dbReference type="InterPro" id="IPR001216">
    <property type="entry name" value="P-phosphate_BS"/>
</dbReference>
<dbReference type="Pfam" id="PF00291">
    <property type="entry name" value="PALP"/>
    <property type="match status" value="1"/>
</dbReference>
<comment type="caution">
    <text evidence="4">The sequence shown here is derived from an EMBL/GenBank/DDBJ whole genome shotgun (WGS) entry which is preliminary data.</text>
</comment>
<dbReference type="InterPro" id="IPR036052">
    <property type="entry name" value="TrpB-like_PALP_sf"/>
</dbReference>
<keyword evidence="5" id="KW-1185">Reference proteome</keyword>
<evidence type="ECO:0000256" key="2">
    <source>
        <dbReference type="ARBA" id="ARBA00022898"/>
    </source>
</evidence>
<organism evidence="4 5">
    <name type="scientific">Nocardia aurantiaca</name>
    <dbReference type="NCBI Taxonomy" id="2675850"/>
    <lineage>
        <taxon>Bacteria</taxon>
        <taxon>Bacillati</taxon>
        <taxon>Actinomycetota</taxon>
        <taxon>Actinomycetes</taxon>
        <taxon>Mycobacteriales</taxon>
        <taxon>Nocardiaceae</taxon>
        <taxon>Nocardia</taxon>
    </lineage>
</organism>
<dbReference type="InterPro" id="IPR050214">
    <property type="entry name" value="Cys_Synth/Cystath_Beta-Synth"/>
</dbReference>
<dbReference type="GO" id="GO:0016765">
    <property type="term" value="F:transferase activity, transferring alkyl or aryl (other than methyl) groups"/>
    <property type="evidence" value="ECO:0007669"/>
    <property type="project" value="UniProtKB-ARBA"/>
</dbReference>
<dbReference type="GO" id="GO:0006535">
    <property type="term" value="P:cysteine biosynthetic process from serine"/>
    <property type="evidence" value="ECO:0007669"/>
    <property type="project" value="InterPro"/>
</dbReference>
<feature type="domain" description="Tryptophan synthase beta chain-like PALP" evidence="3">
    <location>
        <begin position="8"/>
        <end position="302"/>
    </location>
</feature>
<sequence length="454" mass="49067">MPVIARRVSELIGQTPLFELGVSRTTGSRLLLKLETRNPTGSAKIRMARAMVVDAERRGVLRPGGHIIESTSGNTGLGLAVVARERGYRFTAVVDHHACAAKLNAMRAMGTVLEFVSDEGDDGLSTSAREERAAEMAELEGPTAFFSAQHDNPANGVGYYGLAEELLEALEKVDILVGAVGTGGSLFGTARGLRDRGCRPRLVGVEPEGSIAFGGPAHDYWQSGTGTPLGAEPGIHVDQDLHLIDERDRIKVSDVDAFATARALAAELGLLIGGSSGSTVLAALTRLDDYPPHSVIVAIVNDDGEKYLDTVFDEQWMHDRHLVDKTREIEIVELLRRHRPAYRPDPREIELMRHLDHALPHQAGGTDPTGLTRQAELIHTLSALGMPAHEIGDLLAGNDDRMRLALEEHRQRLTDQADLVARFIATMHGTARGDTYTIHMPDSAPAIAEEAAAK</sequence>
<dbReference type="Gene3D" id="3.40.50.1100">
    <property type="match status" value="2"/>
</dbReference>
<dbReference type="SUPFAM" id="SSF53686">
    <property type="entry name" value="Tryptophan synthase beta subunit-like PLP-dependent enzymes"/>
    <property type="match status" value="1"/>
</dbReference>
<reference evidence="4 5" key="1">
    <citation type="submission" date="2019-11" db="EMBL/GenBank/DDBJ databases">
        <title>Nocardia sp. nov. CT2-14 isolated from soil.</title>
        <authorList>
            <person name="Kanchanasin P."/>
            <person name="Tanasupawat S."/>
            <person name="Yuki M."/>
            <person name="Kudo T."/>
        </authorList>
    </citation>
    <scope>NUCLEOTIDE SEQUENCE [LARGE SCALE GENOMIC DNA]</scope>
    <source>
        <strain evidence="4 5">CT2-14</strain>
    </source>
</reference>
<keyword evidence="2" id="KW-0663">Pyridoxal phosphate</keyword>
<dbReference type="Proteomes" id="UP000432464">
    <property type="component" value="Unassembled WGS sequence"/>
</dbReference>
<dbReference type="EMBL" id="WMBB01000010">
    <property type="protein sequence ID" value="MTE15418.1"/>
    <property type="molecule type" value="Genomic_DNA"/>
</dbReference>
<protein>
    <submittedName>
        <fullName evidence="4">Pyridoxal-phosphate dependent enzyme</fullName>
    </submittedName>
</protein>
<dbReference type="CDD" id="cd01561">
    <property type="entry name" value="CBS_like"/>
    <property type="match status" value="1"/>
</dbReference>
<name>A0A6I3L2A3_9NOCA</name>
<dbReference type="PANTHER" id="PTHR10314">
    <property type="entry name" value="CYSTATHIONINE BETA-SYNTHASE"/>
    <property type="match status" value="1"/>
</dbReference>
<gene>
    <name evidence="4" type="ORF">GLP40_21925</name>
</gene>
<dbReference type="AlphaFoldDB" id="A0A6I3L2A3"/>
<dbReference type="InterPro" id="IPR001926">
    <property type="entry name" value="TrpB-like_PALP"/>
</dbReference>
<proteinExistence type="predicted"/>
<evidence type="ECO:0000256" key="1">
    <source>
        <dbReference type="ARBA" id="ARBA00001933"/>
    </source>
</evidence>
<dbReference type="PROSITE" id="PS00901">
    <property type="entry name" value="CYS_SYNTHASE"/>
    <property type="match status" value="1"/>
</dbReference>
<comment type="cofactor">
    <cofactor evidence="1">
        <name>pyridoxal 5'-phosphate</name>
        <dbReference type="ChEBI" id="CHEBI:597326"/>
    </cofactor>
</comment>
<evidence type="ECO:0000259" key="3">
    <source>
        <dbReference type="Pfam" id="PF00291"/>
    </source>
</evidence>
<evidence type="ECO:0000313" key="5">
    <source>
        <dbReference type="Proteomes" id="UP000432464"/>
    </source>
</evidence>
<accession>A0A6I3L2A3</accession>
<evidence type="ECO:0000313" key="4">
    <source>
        <dbReference type="EMBL" id="MTE15418.1"/>
    </source>
</evidence>